<keyword evidence="2" id="KW-1185">Reference proteome</keyword>
<dbReference type="Proteomes" id="UP000199225">
    <property type="component" value="Unassembled WGS sequence"/>
</dbReference>
<reference evidence="2" key="1">
    <citation type="submission" date="2016-10" db="EMBL/GenBank/DDBJ databases">
        <authorList>
            <person name="Varghese N."/>
            <person name="Submissions S."/>
        </authorList>
    </citation>
    <scope>NUCLEOTIDE SEQUENCE [LARGE SCALE GENOMIC DNA]</scope>
    <source>
        <strain evidence="2">DSM 4771</strain>
    </source>
</reference>
<name>A0A1G8UI00_9BACI</name>
<accession>A0A1G8UI00</accession>
<dbReference type="Gene3D" id="2.40.50.100">
    <property type="match status" value="1"/>
</dbReference>
<evidence type="ECO:0000313" key="1">
    <source>
        <dbReference type="EMBL" id="SDJ52590.1"/>
    </source>
</evidence>
<dbReference type="SUPFAM" id="SSF51230">
    <property type="entry name" value="Single hybrid motif"/>
    <property type="match status" value="1"/>
</dbReference>
<gene>
    <name evidence="1" type="ORF">SAMN04490247_2237</name>
</gene>
<evidence type="ECO:0000313" key="2">
    <source>
        <dbReference type="Proteomes" id="UP000199225"/>
    </source>
</evidence>
<dbReference type="OrthoDB" id="2639611at2"/>
<dbReference type="STRING" id="86666.SAMN04490247_2237"/>
<protein>
    <recommendedName>
        <fullName evidence="3">Biotin-requiring enzyme</fullName>
    </recommendedName>
</protein>
<dbReference type="AlphaFoldDB" id="A0A1G8UI00"/>
<sequence>MRAMLERINSPFSGKVTEILVEKNETIHEWEPLMKVATEDGTVEKVALGISGEVVSVDVAEGDTVSAGSTIISLRDDFIITGSD</sequence>
<evidence type="ECO:0008006" key="3">
    <source>
        <dbReference type="Google" id="ProtNLM"/>
    </source>
</evidence>
<organism evidence="1 2">
    <name type="scientific">Salimicrobium halophilum</name>
    <dbReference type="NCBI Taxonomy" id="86666"/>
    <lineage>
        <taxon>Bacteria</taxon>
        <taxon>Bacillati</taxon>
        <taxon>Bacillota</taxon>
        <taxon>Bacilli</taxon>
        <taxon>Bacillales</taxon>
        <taxon>Bacillaceae</taxon>
        <taxon>Salimicrobium</taxon>
    </lineage>
</organism>
<dbReference type="InterPro" id="IPR011053">
    <property type="entry name" value="Single_hybrid_motif"/>
</dbReference>
<dbReference type="RefSeq" id="WP_093193951.1">
    <property type="nucleotide sequence ID" value="NZ_FNEV01000006.1"/>
</dbReference>
<dbReference type="EMBL" id="FNEV01000006">
    <property type="protein sequence ID" value="SDJ52590.1"/>
    <property type="molecule type" value="Genomic_DNA"/>
</dbReference>
<proteinExistence type="predicted"/>